<feature type="transmembrane region" description="Helical" evidence="3">
    <location>
        <begin position="175"/>
        <end position="192"/>
    </location>
</feature>
<gene>
    <name evidence="5" type="ORF">KQI89_13515</name>
</gene>
<dbReference type="EMBL" id="JAHLQL010000005">
    <property type="protein sequence ID" value="MBU5592766.1"/>
    <property type="molecule type" value="Genomic_DNA"/>
</dbReference>
<dbReference type="InterPro" id="IPR012160">
    <property type="entry name" value="LtaS-like"/>
</dbReference>
<keyword evidence="3" id="KW-0812">Transmembrane</keyword>
<evidence type="ECO:0000313" key="6">
    <source>
        <dbReference type="Proteomes" id="UP000736583"/>
    </source>
</evidence>
<comment type="caution">
    <text evidence="5">The sequence shown here is derived from an EMBL/GenBank/DDBJ whole genome shotgun (WGS) entry which is preliminary data.</text>
</comment>
<sequence>MIYYTKNSKKHNLLNSIKSSFNKIVGNKLFLYTYIFILLKSILFILLISHDKANGIVPIRIFYSVPPFLLYLSFVAVVVSFGFLFKGKAQMVLFWIINLFITALYIFDIWYFRSNSAFLNIHMFKMTSNLENLGSSIISMVRLVDILFIIDLILQIPLSIKLKEKFKDNERSISSFLLLFVISTLYITYAHYKIDILNKGFENQMVFQKSWSPNQNISNLTPIGYHLFDTYYSYKDSKPYVLSDSEKSETEKWFKDNKEVLPPNEYSGIFKGKNLLLIQWESLETFVINQKVDNQEITPNMNNILKNSIYFDNFYEQTHHGTSSDAELITHTSVFPVRSGSTFFRYPNNTYKNSFPNIMSKLGYTTLASHPDKGSFWNWMPALKSIGFENVMDSNDYNVDEVLNLGLSDKSYLNQFAEVIKDLNTPFFAYTVTLTSHTPFILPEEYRDLNLNEGLANSKLGGYFQGIRYTDKYIGELLNTLDENGILDNTVVAIYGDHEGVHKFFNDEIVNLPDKEDWWIENHKKVPFIIYSKDLEGKTVSIHGGQADTFPTLAYLFGANEEDFTTSTMGRNLLNTNKDFVILSDRTYLGKDSSPNEKEEMLKSIELSDKLIRANYFKN</sequence>
<organism evidence="5 6">
    <name type="scientific">Clostridium simiarum</name>
    <dbReference type="NCBI Taxonomy" id="2841506"/>
    <lineage>
        <taxon>Bacteria</taxon>
        <taxon>Bacillati</taxon>
        <taxon>Bacillota</taxon>
        <taxon>Clostridia</taxon>
        <taxon>Eubacteriales</taxon>
        <taxon>Clostridiaceae</taxon>
        <taxon>Clostridium</taxon>
    </lineage>
</organism>
<dbReference type="PIRSF" id="PIRSF005091">
    <property type="entry name" value="Mmb_sulf_HI1246"/>
    <property type="match status" value="1"/>
</dbReference>
<dbReference type="InterPro" id="IPR000917">
    <property type="entry name" value="Sulfatase_N"/>
</dbReference>
<feature type="transmembrane region" description="Helical" evidence="3">
    <location>
        <begin position="133"/>
        <end position="154"/>
    </location>
</feature>
<accession>A0ABS6F382</accession>
<protein>
    <submittedName>
        <fullName evidence="5">LTA synthase family protein</fullName>
    </submittedName>
</protein>
<keyword evidence="3" id="KW-0472">Membrane</keyword>
<dbReference type="Proteomes" id="UP000736583">
    <property type="component" value="Unassembled WGS sequence"/>
</dbReference>
<dbReference type="InterPro" id="IPR050448">
    <property type="entry name" value="OpgB/LTA_synthase_biosynth"/>
</dbReference>
<feature type="transmembrane region" description="Helical" evidence="3">
    <location>
        <begin position="29"/>
        <end position="48"/>
    </location>
</feature>
<dbReference type="RefSeq" id="WP_216457498.1">
    <property type="nucleotide sequence ID" value="NZ_JAHLQL010000005.1"/>
</dbReference>
<reference evidence="5 6" key="1">
    <citation type="submission" date="2021-06" db="EMBL/GenBank/DDBJ databases">
        <authorList>
            <person name="Sun Q."/>
            <person name="Li D."/>
        </authorList>
    </citation>
    <scope>NUCLEOTIDE SEQUENCE [LARGE SCALE GENOMIC DNA]</scope>
    <source>
        <strain evidence="5 6">MSJ-4</strain>
    </source>
</reference>
<dbReference type="CDD" id="cd16015">
    <property type="entry name" value="LTA_synthase"/>
    <property type="match status" value="1"/>
</dbReference>
<feature type="domain" description="Sulfatase N-terminal" evidence="4">
    <location>
        <begin position="273"/>
        <end position="558"/>
    </location>
</feature>
<evidence type="ECO:0000259" key="4">
    <source>
        <dbReference type="Pfam" id="PF00884"/>
    </source>
</evidence>
<comment type="similarity">
    <text evidence="2">Belongs to the LTA synthase family.</text>
</comment>
<evidence type="ECO:0000313" key="5">
    <source>
        <dbReference type="EMBL" id="MBU5592766.1"/>
    </source>
</evidence>
<evidence type="ECO:0000256" key="3">
    <source>
        <dbReference type="SAM" id="Phobius"/>
    </source>
</evidence>
<proteinExistence type="inferred from homology"/>
<evidence type="ECO:0000256" key="2">
    <source>
        <dbReference type="ARBA" id="ARBA00009983"/>
    </source>
</evidence>
<dbReference type="PANTHER" id="PTHR47371:SF3">
    <property type="entry name" value="PHOSPHOGLYCEROL TRANSFERASE I"/>
    <property type="match status" value="1"/>
</dbReference>
<feature type="transmembrane region" description="Helical" evidence="3">
    <location>
        <begin position="68"/>
        <end position="85"/>
    </location>
</feature>
<dbReference type="Pfam" id="PF00884">
    <property type="entry name" value="Sulfatase"/>
    <property type="match status" value="1"/>
</dbReference>
<keyword evidence="3" id="KW-1133">Transmembrane helix</keyword>
<keyword evidence="6" id="KW-1185">Reference proteome</keyword>
<dbReference type="PANTHER" id="PTHR47371">
    <property type="entry name" value="LIPOTEICHOIC ACID SYNTHASE"/>
    <property type="match status" value="1"/>
</dbReference>
<evidence type="ECO:0000256" key="1">
    <source>
        <dbReference type="ARBA" id="ARBA00004936"/>
    </source>
</evidence>
<name>A0ABS6F382_9CLOT</name>
<feature type="transmembrane region" description="Helical" evidence="3">
    <location>
        <begin position="92"/>
        <end position="113"/>
    </location>
</feature>
<comment type="pathway">
    <text evidence="1">Cell wall biogenesis; lipoteichoic acid biosynthesis.</text>
</comment>